<comment type="caution">
    <text evidence="2">The sequence shown here is derived from an EMBL/GenBank/DDBJ whole genome shotgun (WGS) entry which is preliminary data.</text>
</comment>
<proteinExistence type="predicted"/>
<keyword evidence="1" id="KW-0732">Signal</keyword>
<protein>
    <recommendedName>
        <fullName evidence="4">Lipoprotein</fullName>
    </recommendedName>
</protein>
<accession>A0A2A4TC42</accession>
<sequence length="178" mass="20367">MKILIKTCALISIILLAGCTGKKDIEVVHHVIDVKKPKAYQFTLKPNIGSRADDSRTVVDMGVVLKVWVKNYKNNDANLVASHDVYVWARKPDFIVGEDLPTRRVSGMPSPVQKLPFMLTGEEIDRNHIQSDEEIKKYVNKVYESENNPEISKKRKKESLKNDTEILQFLKQMRGETE</sequence>
<organism evidence="2 3">
    <name type="scientific">SAR324 cluster bacterium</name>
    <dbReference type="NCBI Taxonomy" id="2024889"/>
    <lineage>
        <taxon>Bacteria</taxon>
        <taxon>Deltaproteobacteria</taxon>
        <taxon>SAR324 cluster</taxon>
    </lineage>
</organism>
<evidence type="ECO:0000313" key="2">
    <source>
        <dbReference type="EMBL" id="PCI30921.1"/>
    </source>
</evidence>
<evidence type="ECO:0008006" key="4">
    <source>
        <dbReference type="Google" id="ProtNLM"/>
    </source>
</evidence>
<feature type="signal peptide" evidence="1">
    <location>
        <begin position="1"/>
        <end position="17"/>
    </location>
</feature>
<reference evidence="3" key="1">
    <citation type="submission" date="2017-08" db="EMBL/GenBank/DDBJ databases">
        <title>A dynamic microbial community with high functional redundancy inhabits the cold, oxic subseafloor aquifer.</title>
        <authorList>
            <person name="Tully B.J."/>
            <person name="Wheat C.G."/>
            <person name="Glazer B.T."/>
            <person name="Huber J.A."/>
        </authorList>
    </citation>
    <scope>NUCLEOTIDE SEQUENCE [LARGE SCALE GENOMIC DNA]</scope>
</reference>
<evidence type="ECO:0000313" key="3">
    <source>
        <dbReference type="Proteomes" id="UP000218113"/>
    </source>
</evidence>
<dbReference type="EMBL" id="NVSR01000001">
    <property type="protein sequence ID" value="PCI30921.1"/>
    <property type="molecule type" value="Genomic_DNA"/>
</dbReference>
<dbReference type="PROSITE" id="PS51257">
    <property type="entry name" value="PROKAR_LIPOPROTEIN"/>
    <property type="match status" value="1"/>
</dbReference>
<evidence type="ECO:0000256" key="1">
    <source>
        <dbReference type="SAM" id="SignalP"/>
    </source>
</evidence>
<dbReference type="AlphaFoldDB" id="A0A2A4TC42"/>
<dbReference type="Proteomes" id="UP000218113">
    <property type="component" value="Unassembled WGS sequence"/>
</dbReference>
<feature type="chain" id="PRO_5012539993" description="Lipoprotein" evidence="1">
    <location>
        <begin position="18"/>
        <end position="178"/>
    </location>
</feature>
<gene>
    <name evidence="2" type="ORF">COB67_00255</name>
</gene>
<name>A0A2A4TC42_9DELT</name>